<feature type="compositionally biased region" description="Polar residues" evidence="2">
    <location>
        <begin position="264"/>
        <end position="281"/>
    </location>
</feature>
<accession>B9WLN4</accession>
<evidence type="ECO:0000313" key="4">
    <source>
        <dbReference type="EMBL" id="CAX39996.1"/>
    </source>
</evidence>
<feature type="compositionally biased region" description="Polar residues" evidence="2">
    <location>
        <begin position="175"/>
        <end position="185"/>
    </location>
</feature>
<evidence type="ECO:0000256" key="2">
    <source>
        <dbReference type="SAM" id="MobiDB-lite"/>
    </source>
</evidence>
<feature type="compositionally biased region" description="Polar residues" evidence="2">
    <location>
        <begin position="299"/>
        <end position="312"/>
    </location>
</feature>
<feature type="region of interest" description="Disordered" evidence="2">
    <location>
        <begin position="213"/>
        <end position="360"/>
    </location>
</feature>
<feature type="compositionally biased region" description="Low complexity" evidence="2">
    <location>
        <begin position="215"/>
        <end position="246"/>
    </location>
</feature>
<feature type="compositionally biased region" description="Basic and acidic residues" evidence="2">
    <location>
        <begin position="331"/>
        <end position="345"/>
    </location>
</feature>
<dbReference type="HOGENOM" id="CLU_690777_0_0_1"/>
<dbReference type="AlphaFoldDB" id="B9WLN4"/>
<dbReference type="GeneID" id="8050111"/>
<organism evidence="4 5">
    <name type="scientific">Candida dubliniensis (strain CD36 / ATCC MYA-646 / CBS 7987 / NCPF 3949 / NRRL Y-17841)</name>
    <name type="common">Yeast</name>
    <dbReference type="NCBI Taxonomy" id="573826"/>
    <lineage>
        <taxon>Eukaryota</taxon>
        <taxon>Fungi</taxon>
        <taxon>Dikarya</taxon>
        <taxon>Ascomycota</taxon>
        <taxon>Saccharomycotina</taxon>
        <taxon>Pichiomycetes</taxon>
        <taxon>Debaryomycetaceae</taxon>
        <taxon>Candida/Lodderomyces clade</taxon>
        <taxon>Candida</taxon>
    </lineage>
</organism>
<dbReference type="eggNOG" id="ENOG502RM5B">
    <property type="taxonomic scope" value="Eukaryota"/>
</dbReference>
<evidence type="ECO:0000256" key="1">
    <source>
        <dbReference type="SAM" id="Coils"/>
    </source>
</evidence>
<sequence length="403" mass="44651">MVEHESIARHYRTRNELLQLLHEDKNRTSLIRLAVLQIVTNNHFKYGTDINTPRRTRSGKSRPDTVTEKDNKGKTVNTKSDSEQAREYEVTLNKLKLEHTTTSKLQEAKIQSLKEENAKLKMQLKNNSSKNNASINTSFSSIFTSSKTRSSIFTTRNVKSSSSSVSKIGVRSKSNTENSPVSFTLNKPIFEPASTPVKKSKLTFPKSLKSINQLSPSQTYTEATTTSTSGVPSSSAVPSSPTRPSSLTASTPSKYISAFDKSDNSSSPEFSPNRSQNNTKNSENDADNSESVETGGFVSANTSVGSSDNESSGDPKKKVKTTRKLQLAKSAKMERARNVSNDKKNNGKLAHGLDDDELNPLKYYEDSNFKDIGLSPPTKRKHNELDNTKKLKVRKKKNIFSID</sequence>
<proteinExistence type="predicted"/>
<evidence type="ECO:0000313" key="5">
    <source>
        <dbReference type="Proteomes" id="UP000002605"/>
    </source>
</evidence>
<reference evidence="4 5" key="1">
    <citation type="journal article" date="2009" name="Genome Res.">
        <title>Comparative genomics of the fungal pathogens Candida dubliniensis and Candida albicans.</title>
        <authorList>
            <person name="Jackson A.P."/>
            <person name="Gamble J.A."/>
            <person name="Yeomans T."/>
            <person name="Moran G.P."/>
            <person name="Saunders D."/>
            <person name="Harris D."/>
            <person name="Aslett M."/>
            <person name="Barrell J.F."/>
            <person name="Butler G."/>
            <person name="Citiulo F."/>
            <person name="Coleman D.C."/>
            <person name="de Groot P.W.J."/>
            <person name="Goodwin T.J."/>
            <person name="Quail M.A."/>
            <person name="McQuillan J."/>
            <person name="Munro C.A."/>
            <person name="Pain A."/>
            <person name="Poulter R.T."/>
            <person name="Rajandream M.A."/>
            <person name="Renauld H."/>
            <person name="Spiering M.J."/>
            <person name="Tivey A."/>
            <person name="Gow N.A.R."/>
            <person name="Barrell B."/>
            <person name="Sullivan D.J."/>
            <person name="Berriman M."/>
        </authorList>
    </citation>
    <scope>NUCLEOTIDE SEQUENCE [LARGE SCALE GENOMIC DNA]</scope>
    <source>
        <strain evidence="5">CD36 / ATCC MYA-646 / CBS 7987 / NCPF 3949 / NRRL Y-17841</strain>
    </source>
</reference>
<keyword evidence="5" id="KW-1185">Reference proteome</keyword>
<feature type="region of interest" description="Disordered" evidence="2">
    <location>
        <begin position="163"/>
        <end position="187"/>
    </location>
</feature>
<dbReference type="EMBL" id="FM992695">
    <property type="protein sequence ID" value="CAX39996.1"/>
    <property type="molecule type" value="Genomic_DNA"/>
</dbReference>
<protein>
    <submittedName>
        <fullName evidence="4">Uncharacterized protein</fullName>
    </submittedName>
</protein>
<dbReference type="OrthoDB" id="4089586at2759"/>
<feature type="compositionally biased region" description="Basic and acidic residues" evidence="2">
    <location>
        <begin position="61"/>
        <end position="73"/>
    </location>
</feature>
<evidence type="ECO:0000313" key="3">
    <source>
        <dbReference type="CGD" id="CAL0000166525"/>
    </source>
</evidence>
<feature type="coiled-coil region" evidence="1">
    <location>
        <begin position="103"/>
        <end position="130"/>
    </location>
</feature>
<name>B9WLN4_CANDC</name>
<feature type="region of interest" description="Disordered" evidence="2">
    <location>
        <begin position="46"/>
        <end position="85"/>
    </location>
</feature>
<dbReference type="RefSeq" id="XP_002421995.1">
    <property type="nucleotide sequence ID" value="XM_002421950.1"/>
</dbReference>
<keyword evidence="1" id="KW-0175">Coiled coil</keyword>
<dbReference type="VEuPathDB" id="FungiDB:CD36_29660"/>
<dbReference type="Proteomes" id="UP000002605">
    <property type="component" value="Chromosome R"/>
</dbReference>
<dbReference type="KEGG" id="cdu:CD36_29660"/>
<feature type="compositionally biased region" description="Low complexity" evidence="2">
    <location>
        <begin position="163"/>
        <end position="173"/>
    </location>
</feature>
<gene>
    <name evidence="3" type="ordered locus">Cd36_29660</name>
    <name evidence="4" type="ORF">CD36_29660</name>
</gene>
<dbReference type="CGD" id="CAL0000166525">
    <property type="gene designation" value="Cd36_29660"/>
</dbReference>